<reference evidence="19 20" key="1">
    <citation type="submission" date="2017-10" db="EMBL/GenBank/DDBJ databases">
        <title>Novel microbial diversity and functional potential in the marine mammal oral microbiome.</title>
        <authorList>
            <person name="Dudek N.K."/>
            <person name="Sun C.L."/>
            <person name="Burstein D."/>
            <person name="Kantor R.S."/>
            <person name="Aliaga Goltsman D.S."/>
            <person name="Bik E.M."/>
            <person name="Thomas B.C."/>
            <person name="Banfield J.F."/>
            <person name="Relman D.A."/>
        </authorList>
    </citation>
    <scope>NUCLEOTIDE SEQUENCE [LARGE SCALE GENOMIC DNA]</scope>
    <source>
        <strain evidence="19">DOLJORAL78_47_21</strain>
    </source>
</reference>
<evidence type="ECO:0000256" key="5">
    <source>
        <dbReference type="ARBA" id="ARBA00017565"/>
    </source>
</evidence>
<dbReference type="InterPro" id="IPR001431">
    <property type="entry name" value="Pept_M16_Zn_BS"/>
</dbReference>
<gene>
    <name evidence="19" type="ORF">CSA60_01060</name>
</gene>
<dbReference type="EC" id="3.4.24.55" evidence="4"/>
<dbReference type="PANTHER" id="PTHR43690">
    <property type="entry name" value="NARDILYSIN"/>
    <property type="match status" value="1"/>
</dbReference>
<dbReference type="FunFam" id="3.30.830.10:FF:000012">
    <property type="entry name" value="Protease 3"/>
    <property type="match status" value="1"/>
</dbReference>
<dbReference type="FunFam" id="3.30.830.10:FF:000005">
    <property type="entry name" value="nardilysin isoform X1"/>
    <property type="match status" value="1"/>
</dbReference>
<dbReference type="Pfam" id="PF16187">
    <property type="entry name" value="Peptidase_M16_M"/>
    <property type="match status" value="1"/>
</dbReference>
<dbReference type="Pfam" id="PF22456">
    <property type="entry name" value="PqqF-like_C_4"/>
    <property type="match status" value="1"/>
</dbReference>
<dbReference type="PANTHER" id="PTHR43690:SF18">
    <property type="entry name" value="INSULIN-DEGRADING ENZYME-RELATED"/>
    <property type="match status" value="1"/>
</dbReference>
<feature type="domain" description="Coenzyme PQQ synthesis protein F-like C-terminal lobe" evidence="18">
    <location>
        <begin position="770"/>
        <end position="869"/>
    </location>
</feature>
<proteinExistence type="inferred from homology"/>
<evidence type="ECO:0000256" key="2">
    <source>
        <dbReference type="ARBA" id="ARBA00002184"/>
    </source>
</evidence>
<keyword evidence="8" id="KW-0378">Hydrolase</keyword>
<keyword evidence="10" id="KW-0482">Metalloprotease</keyword>
<feature type="domain" description="Peptidase M16 C-terminal" evidence="16">
    <location>
        <begin position="210"/>
        <end position="388"/>
    </location>
</feature>
<evidence type="ECO:0000313" key="19">
    <source>
        <dbReference type="EMBL" id="PIE25281.1"/>
    </source>
</evidence>
<evidence type="ECO:0000259" key="18">
    <source>
        <dbReference type="Pfam" id="PF22456"/>
    </source>
</evidence>
<dbReference type="GO" id="GO:0046872">
    <property type="term" value="F:metal ion binding"/>
    <property type="evidence" value="ECO:0007669"/>
    <property type="project" value="UniProtKB-KW"/>
</dbReference>
<dbReference type="InterPro" id="IPR011249">
    <property type="entry name" value="Metalloenz_LuxS/M16"/>
</dbReference>
<dbReference type="GO" id="GO:0004222">
    <property type="term" value="F:metalloendopeptidase activity"/>
    <property type="evidence" value="ECO:0007669"/>
    <property type="project" value="UniProtKB-EC"/>
</dbReference>
<evidence type="ECO:0000256" key="1">
    <source>
        <dbReference type="ARBA" id="ARBA00001947"/>
    </source>
</evidence>
<keyword evidence="9" id="KW-0862">Zinc</keyword>
<dbReference type="EMBL" id="PDSH01000009">
    <property type="protein sequence ID" value="PIE25281.1"/>
    <property type="molecule type" value="Genomic_DNA"/>
</dbReference>
<evidence type="ECO:0000256" key="7">
    <source>
        <dbReference type="ARBA" id="ARBA00022723"/>
    </source>
</evidence>
<dbReference type="Pfam" id="PF00675">
    <property type="entry name" value="Peptidase_M16"/>
    <property type="match status" value="1"/>
</dbReference>
<evidence type="ECO:0000256" key="13">
    <source>
        <dbReference type="ARBA" id="ARBA00033450"/>
    </source>
</evidence>
<dbReference type="Gene3D" id="3.30.830.10">
    <property type="entry name" value="Metalloenzyme, LuxS/M16 peptidase-like"/>
    <property type="match status" value="4"/>
</dbReference>
<protein>
    <recommendedName>
        <fullName evidence="5">Protease 3</fullName>
        <ecNumber evidence="4">3.4.24.55</ecNumber>
    </recommendedName>
    <alternativeName>
        <fullName evidence="13">Pitrilysin</fullName>
    </alternativeName>
    <alternativeName>
        <fullName evidence="12">Protease III</fullName>
    </alternativeName>
    <alternativeName>
        <fullName evidence="11">Protease pi</fullName>
    </alternativeName>
</protein>
<dbReference type="InterPro" id="IPR011765">
    <property type="entry name" value="Pept_M16_N"/>
</dbReference>
<dbReference type="AlphaFoldDB" id="A0A2G6JPD1"/>
<evidence type="ECO:0000259" key="15">
    <source>
        <dbReference type="Pfam" id="PF00675"/>
    </source>
</evidence>
<dbReference type="Pfam" id="PF05193">
    <property type="entry name" value="Peptidase_M16_C"/>
    <property type="match status" value="1"/>
</dbReference>
<evidence type="ECO:0000259" key="16">
    <source>
        <dbReference type="Pfam" id="PF05193"/>
    </source>
</evidence>
<evidence type="ECO:0000256" key="8">
    <source>
        <dbReference type="ARBA" id="ARBA00022801"/>
    </source>
</evidence>
<dbReference type="GO" id="GO:0005737">
    <property type="term" value="C:cytoplasm"/>
    <property type="evidence" value="ECO:0007669"/>
    <property type="project" value="UniProtKB-ARBA"/>
</dbReference>
<evidence type="ECO:0000256" key="6">
    <source>
        <dbReference type="ARBA" id="ARBA00022670"/>
    </source>
</evidence>
<dbReference type="InterPro" id="IPR007863">
    <property type="entry name" value="Peptidase_M16_C"/>
</dbReference>
<dbReference type="SUPFAM" id="SSF63411">
    <property type="entry name" value="LuxS/MPP-like metallohydrolase"/>
    <property type="match status" value="4"/>
</dbReference>
<evidence type="ECO:0000259" key="17">
    <source>
        <dbReference type="Pfam" id="PF16187"/>
    </source>
</evidence>
<dbReference type="GO" id="GO:0006508">
    <property type="term" value="P:proteolysis"/>
    <property type="evidence" value="ECO:0007669"/>
    <property type="project" value="UniProtKB-KW"/>
</dbReference>
<dbReference type="InterPro" id="IPR032632">
    <property type="entry name" value="Peptidase_M16_M"/>
</dbReference>
<dbReference type="InterPro" id="IPR050626">
    <property type="entry name" value="Peptidase_M16"/>
</dbReference>
<feature type="domain" description="Peptidase M16 middle/third" evidence="17">
    <location>
        <begin position="394"/>
        <end position="667"/>
    </location>
</feature>
<comment type="similarity">
    <text evidence="3 14">Belongs to the peptidase M16 family.</text>
</comment>
<evidence type="ECO:0000256" key="11">
    <source>
        <dbReference type="ARBA" id="ARBA00029597"/>
    </source>
</evidence>
<dbReference type="InterPro" id="IPR054734">
    <property type="entry name" value="PqqF-like_C_4"/>
</dbReference>
<evidence type="ECO:0000256" key="10">
    <source>
        <dbReference type="ARBA" id="ARBA00023049"/>
    </source>
</evidence>
<evidence type="ECO:0000313" key="20">
    <source>
        <dbReference type="Proteomes" id="UP000243469"/>
    </source>
</evidence>
<keyword evidence="7" id="KW-0479">Metal-binding</keyword>
<evidence type="ECO:0000256" key="14">
    <source>
        <dbReference type="RuleBase" id="RU004447"/>
    </source>
</evidence>
<evidence type="ECO:0000256" key="3">
    <source>
        <dbReference type="ARBA" id="ARBA00007261"/>
    </source>
</evidence>
<comment type="function">
    <text evidence="2">Endopeptidase that degrades small peptides of less than 7 kDa, such as glucagon and insulin.</text>
</comment>
<dbReference type="PROSITE" id="PS00143">
    <property type="entry name" value="INSULINASE"/>
    <property type="match status" value="1"/>
</dbReference>
<evidence type="ECO:0000256" key="12">
    <source>
        <dbReference type="ARBA" id="ARBA00031184"/>
    </source>
</evidence>
<evidence type="ECO:0000256" key="9">
    <source>
        <dbReference type="ARBA" id="ARBA00022833"/>
    </source>
</evidence>
<keyword evidence="6" id="KW-0645">Protease</keyword>
<comment type="caution">
    <text evidence="19">The sequence shown here is derived from an EMBL/GenBank/DDBJ whole genome shotgun (WGS) entry which is preliminary data.</text>
</comment>
<evidence type="ECO:0000256" key="4">
    <source>
        <dbReference type="ARBA" id="ARBA00012449"/>
    </source>
</evidence>
<organism evidence="19 20">
    <name type="scientific">Neptuniibacter caesariensis</name>
    <dbReference type="NCBI Taxonomy" id="207954"/>
    <lineage>
        <taxon>Bacteria</taxon>
        <taxon>Pseudomonadati</taxon>
        <taxon>Pseudomonadota</taxon>
        <taxon>Gammaproteobacteria</taxon>
        <taxon>Oceanospirillales</taxon>
        <taxon>Oceanospirillaceae</taxon>
        <taxon>Neptuniibacter</taxon>
    </lineage>
</organism>
<sequence length="944" mass="107500">MLSFIPRHRIKTLIFILLSVLSGIVHATVEKSPNDLKQYRSLVLDNQLRVLLISNPATDKAAAAMNVAVGSSANPEDRAGLAHFLEHMLFLGTKKYPQADEYQNFIRSHGGGHNAYTAQENTNYFFDIQANDLEPALDRFAQFFIAPLFNEKYVDRERHAVHSEYQAKIRDDYRRSYAVVKSQMNQENSYNRFAVGSLETLSDREGSQVRDELIAFYNQYYSANLMSLVILGKESLDELEALARNKFSAVKNHDVQPFRTRGNLFRANQLPQKIEIKTIKDIRTLSLTFPIPETRTHWQNKPVYYISSQIGYEGKSSLLSMLKNQGWATALSASQGHNLYDQATFMINVQLTKEGYSHYLDVTQSIFQFVELLKKEGIKKALFDEEKQLSAISFRFKEESEPIHLVSGLAQMMQYYPTDKVISAQYYFASFEQELIADFLSYIRPETMQLVLKSPSIEGKQTEPYYDVPYNAEKLTARELEQLQPTAGSSQLAVRQINPFVAEHLELIASGDDKKPHLLSQENGLVHWHQQDTSFGTPKTSIYFTLQTPVANRSARSWVLNNLYIDMLQEQLVETSYDAYMAGLNSQIYPHMKGFTVRISGYSDKISLLLQTIVDAIRNTDIDAQRFNIKKQKYLDDLANALNDKPYNQTTNRLYELLLPQWSNSQQRAALQALQPADLKAFSEQLLDQPDIKILTHGNHSAASALKLEALITSQLKQKTAKKAPAIQVARIPKNQALVDSLTIEHNDSAISVLLQGEDNRLQSRAESAVLSELLASPFYNQVRTEKQLGYIVFATPLQMHKTPGIAFIIQSPVTSADQLKTEIDSFLQQWSDKLMTLDEATLARFKTSVTSRILKKDNTLSSRSKRYWREIDWNETSFDSREELAKAVDNLTLEQVRKGFEKLKARKLVVLHNGNTFAPSTYNGNLTAVFSQLKKDKKYVPES</sequence>
<accession>A0A2G6JPD1</accession>
<comment type="cofactor">
    <cofactor evidence="1">
        <name>Zn(2+)</name>
        <dbReference type="ChEBI" id="CHEBI:29105"/>
    </cofactor>
</comment>
<name>A0A2G6JPD1_NEPCE</name>
<feature type="domain" description="Peptidase M16 N-terminal" evidence="15">
    <location>
        <begin position="49"/>
        <end position="169"/>
    </location>
</feature>
<dbReference type="Proteomes" id="UP000243469">
    <property type="component" value="Unassembled WGS sequence"/>
</dbReference>